<evidence type="ECO:0000313" key="2">
    <source>
        <dbReference type="Proteomes" id="UP000295710"/>
    </source>
</evidence>
<accession>A0A4R4FE82</accession>
<comment type="caution">
    <text evidence="1">The sequence shown here is derived from an EMBL/GenBank/DDBJ whole genome shotgun (WGS) entry which is preliminary data.</text>
</comment>
<gene>
    <name evidence="1" type="ORF">E1963_09335</name>
</gene>
<protein>
    <submittedName>
        <fullName evidence="1">Uncharacterized protein</fullName>
    </submittedName>
</protein>
<evidence type="ECO:0000313" key="1">
    <source>
        <dbReference type="EMBL" id="TDA21952.1"/>
    </source>
</evidence>
<name>A0A4R4FE82_9FIRM</name>
<reference evidence="1 2" key="1">
    <citation type="journal article" date="2016" name="Nat. Microbiol.">
        <title>The Mouse Intestinal Bacterial Collection (miBC) provides host-specific insight into cultured diversity and functional potential of the gut microbiota.</title>
        <authorList>
            <person name="Lagkouvardos I."/>
            <person name="Pukall R."/>
            <person name="Abt B."/>
            <person name="Foesel B.U."/>
            <person name="Meier-Kolthoff J.P."/>
            <person name="Kumar N."/>
            <person name="Bresciani A."/>
            <person name="Martinez I."/>
            <person name="Just S."/>
            <person name="Ziegler C."/>
            <person name="Brugiroux S."/>
            <person name="Garzetti D."/>
            <person name="Wenning M."/>
            <person name="Bui T.P."/>
            <person name="Wang J."/>
            <person name="Hugenholtz F."/>
            <person name="Plugge C.M."/>
            <person name="Peterson D.A."/>
            <person name="Hornef M.W."/>
            <person name="Baines J.F."/>
            <person name="Smidt H."/>
            <person name="Walter J."/>
            <person name="Kristiansen K."/>
            <person name="Nielsen H.B."/>
            <person name="Haller D."/>
            <person name="Overmann J."/>
            <person name="Stecher B."/>
            <person name="Clavel T."/>
        </authorList>
    </citation>
    <scope>NUCLEOTIDE SEQUENCE [LARGE SCALE GENOMIC DNA]</scope>
    <source>
        <strain evidence="1 2">DSM 28560</strain>
    </source>
</reference>
<dbReference type="Proteomes" id="UP000295710">
    <property type="component" value="Unassembled WGS sequence"/>
</dbReference>
<sequence length="59" mass="7025">MRKHRRTRKESALDKRDRLARLAECNPTAAAARQFVHKAYQNYSVDEYMRSRGKKEIES</sequence>
<organism evidence="1 2">
    <name type="scientific">Extibacter muris</name>
    <dbReference type="NCBI Taxonomy" id="1796622"/>
    <lineage>
        <taxon>Bacteria</taxon>
        <taxon>Bacillati</taxon>
        <taxon>Bacillota</taxon>
        <taxon>Clostridia</taxon>
        <taxon>Lachnospirales</taxon>
        <taxon>Lachnospiraceae</taxon>
        <taxon>Extibacter</taxon>
    </lineage>
</organism>
<dbReference type="AlphaFoldDB" id="A0A4R4FE82"/>
<dbReference type="RefSeq" id="WP_132277388.1">
    <property type="nucleotide sequence ID" value="NZ_JAOBST010000013.1"/>
</dbReference>
<proteinExistence type="predicted"/>
<dbReference type="EMBL" id="SMMX01000006">
    <property type="protein sequence ID" value="TDA21952.1"/>
    <property type="molecule type" value="Genomic_DNA"/>
</dbReference>
<keyword evidence="2" id="KW-1185">Reference proteome</keyword>